<organism evidence="2 3">
    <name type="scientific">Marssonina brunnea f. sp. multigermtubi (strain MB_m1)</name>
    <name type="common">Marssonina leaf spot fungus</name>
    <dbReference type="NCBI Taxonomy" id="1072389"/>
    <lineage>
        <taxon>Eukaryota</taxon>
        <taxon>Fungi</taxon>
        <taxon>Dikarya</taxon>
        <taxon>Ascomycota</taxon>
        <taxon>Pezizomycotina</taxon>
        <taxon>Leotiomycetes</taxon>
        <taxon>Helotiales</taxon>
        <taxon>Drepanopezizaceae</taxon>
        <taxon>Drepanopeziza</taxon>
    </lineage>
</organism>
<proteinExistence type="predicted"/>
<dbReference type="KEGG" id="mbe:MBM_06561"/>
<gene>
    <name evidence="2" type="ORF">MBM_06561</name>
</gene>
<protein>
    <submittedName>
        <fullName evidence="2">Uncharacterized protein</fullName>
    </submittedName>
</protein>
<dbReference type="AlphaFoldDB" id="K1WD70"/>
<reference evidence="2 3" key="1">
    <citation type="journal article" date="2012" name="BMC Genomics">
        <title>Sequencing the genome of Marssonina brunnea reveals fungus-poplar co-evolution.</title>
        <authorList>
            <person name="Zhu S."/>
            <person name="Cao Y.-Z."/>
            <person name="Jiang C."/>
            <person name="Tan B.-Y."/>
            <person name="Wang Z."/>
            <person name="Feng S."/>
            <person name="Zhang L."/>
            <person name="Su X.-H."/>
            <person name="Brejova B."/>
            <person name="Vinar T."/>
            <person name="Xu M."/>
            <person name="Wang M.-X."/>
            <person name="Zhang S.-G."/>
            <person name="Huang M.-R."/>
            <person name="Wu R."/>
            <person name="Zhou Y."/>
        </authorList>
    </citation>
    <scope>NUCLEOTIDE SEQUENCE [LARGE SCALE GENOMIC DNA]</scope>
    <source>
        <strain evidence="2 3">MB_m1</strain>
    </source>
</reference>
<sequence length="118" mass="13261">MSLPLPVEIIFATCRFVSSIYTTHTPFYLLHLPHASFLHLTLQVINALSTYLITYLRIHVYPYVPQVPGPNVTPDEPSSSATTPPGSHRLPEKRTNSSPRAHELSAVHAYSVYVVRHE</sequence>
<dbReference type="InParanoid" id="K1WD70"/>
<evidence type="ECO:0000313" key="3">
    <source>
        <dbReference type="Proteomes" id="UP000006753"/>
    </source>
</evidence>
<accession>K1WD70</accession>
<name>K1WD70_MARBU</name>
<dbReference type="EMBL" id="JH921442">
    <property type="protein sequence ID" value="EKD15345.1"/>
    <property type="molecule type" value="Genomic_DNA"/>
</dbReference>
<keyword evidence="3" id="KW-1185">Reference proteome</keyword>
<dbReference type="HOGENOM" id="CLU_2073655_0_0_1"/>
<evidence type="ECO:0000256" key="1">
    <source>
        <dbReference type="SAM" id="MobiDB-lite"/>
    </source>
</evidence>
<feature type="region of interest" description="Disordered" evidence="1">
    <location>
        <begin position="69"/>
        <end position="102"/>
    </location>
</feature>
<feature type="compositionally biased region" description="Basic and acidic residues" evidence="1">
    <location>
        <begin position="89"/>
        <end position="102"/>
    </location>
</feature>
<dbReference type="Proteomes" id="UP000006753">
    <property type="component" value="Unassembled WGS sequence"/>
</dbReference>
<evidence type="ECO:0000313" key="2">
    <source>
        <dbReference type="EMBL" id="EKD15345.1"/>
    </source>
</evidence>
<feature type="compositionally biased region" description="Polar residues" evidence="1">
    <location>
        <begin position="76"/>
        <end position="85"/>
    </location>
</feature>